<sequence length="103" mass="12140">MNRVEEWATCFRTECDISTNMKLESFHKVLKYLFLDKKANKRTDKLIHTLLAYSNWKQFDVLIGSSKEINDRFVPLLEASTDLDRHKCATSVPYKVKLPDWSQ</sequence>
<protein>
    <submittedName>
        <fullName evidence="1">Uncharacterized protein</fullName>
    </submittedName>
</protein>
<reference evidence="1" key="2">
    <citation type="journal article" date="2008" name="Insect Biochem. Mol. Biol.">
        <title>An insight into the sialome of the soft tick, Ornithodorus parkeri.</title>
        <authorList>
            <person name="Francischetti I.M."/>
            <person name="Mans B.J."/>
            <person name="Meng Z."/>
            <person name="Gudderra N."/>
            <person name="Veenstra T.D."/>
            <person name="Pham V.M."/>
            <person name="Ribeiro J.M."/>
        </authorList>
    </citation>
    <scope>NUCLEOTIDE SEQUENCE</scope>
    <source>
        <tissue evidence="1">Salivary gland</tissue>
    </source>
</reference>
<accession>A6N9W4</accession>
<proteinExistence type="evidence at transcript level"/>
<name>A6N9W4_ORNPR</name>
<organism evidence="1">
    <name type="scientific">Ornithodoros parkeri</name>
    <name type="common">Soft tick</name>
    <name type="synonym">Argasid tick</name>
    <dbReference type="NCBI Taxonomy" id="140564"/>
    <lineage>
        <taxon>Eukaryota</taxon>
        <taxon>Metazoa</taxon>
        <taxon>Ecdysozoa</taxon>
        <taxon>Arthropoda</taxon>
        <taxon>Chelicerata</taxon>
        <taxon>Arachnida</taxon>
        <taxon>Acari</taxon>
        <taxon>Parasitiformes</taxon>
        <taxon>Ixodida</taxon>
        <taxon>Ixodoidea</taxon>
        <taxon>Argasidae</taxon>
        <taxon>Ornithodorinae</taxon>
        <taxon>Ornithodoros</taxon>
    </lineage>
</organism>
<dbReference type="AlphaFoldDB" id="A6N9W4"/>
<reference evidence="1" key="1">
    <citation type="submission" date="2007-05" db="EMBL/GenBank/DDBJ databases">
        <authorList>
            <person name="Douchkov D."/>
            <person name="Schweizer P."/>
        </authorList>
    </citation>
    <scope>NUCLEOTIDE SEQUENCE</scope>
    <source>
        <tissue evidence="1">Salivary gland</tissue>
    </source>
</reference>
<dbReference type="EMBL" id="EF633930">
    <property type="protein sequence ID" value="ABR23447.1"/>
    <property type="molecule type" value="mRNA"/>
</dbReference>
<evidence type="ECO:0000313" key="1">
    <source>
        <dbReference type="EMBL" id="ABR23447.1"/>
    </source>
</evidence>